<proteinExistence type="inferred from homology"/>
<dbReference type="InterPro" id="IPR037066">
    <property type="entry name" value="Plug_dom_sf"/>
</dbReference>
<evidence type="ECO:0000256" key="3">
    <source>
        <dbReference type="ARBA" id="ARBA00022452"/>
    </source>
</evidence>
<accession>A0A4Z0LD26</accession>
<dbReference type="InterPro" id="IPR008969">
    <property type="entry name" value="CarboxyPept-like_regulatory"/>
</dbReference>
<name>A0A4Z0LD26_9FLAO</name>
<protein>
    <submittedName>
        <fullName evidence="11">TonB-dependent receptor</fullName>
    </submittedName>
</protein>
<evidence type="ECO:0000259" key="9">
    <source>
        <dbReference type="Pfam" id="PF07715"/>
    </source>
</evidence>
<comment type="similarity">
    <text evidence="7">Belongs to the TonB-dependent receptor family.</text>
</comment>
<evidence type="ECO:0000313" key="11">
    <source>
        <dbReference type="EMBL" id="TGD59777.1"/>
    </source>
</evidence>
<gene>
    <name evidence="11" type="ORF">E4635_02265</name>
</gene>
<dbReference type="PANTHER" id="PTHR40980:SF4">
    <property type="entry name" value="TONB-DEPENDENT RECEPTOR-LIKE BETA-BARREL DOMAIN-CONTAINING PROTEIN"/>
    <property type="match status" value="1"/>
</dbReference>
<keyword evidence="6 7" id="KW-0998">Cell outer membrane</keyword>
<dbReference type="SUPFAM" id="SSF49464">
    <property type="entry name" value="Carboxypeptidase regulatory domain-like"/>
    <property type="match status" value="1"/>
</dbReference>
<comment type="caution">
    <text evidence="11">The sequence shown here is derived from an EMBL/GenBank/DDBJ whole genome shotgun (WGS) entry which is preliminary data.</text>
</comment>
<keyword evidence="2 7" id="KW-0813">Transport</keyword>
<keyword evidence="12" id="KW-1185">Reference proteome</keyword>
<dbReference type="GO" id="GO:0009279">
    <property type="term" value="C:cell outer membrane"/>
    <property type="evidence" value="ECO:0007669"/>
    <property type="project" value="UniProtKB-SubCell"/>
</dbReference>
<organism evidence="11 12">
    <name type="scientific">Flavobacterium humi</name>
    <dbReference type="NCBI Taxonomy" id="2562683"/>
    <lineage>
        <taxon>Bacteria</taxon>
        <taxon>Pseudomonadati</taxon>
        <taxon>Bacteroidota</taxon>
        <taxon>Flavobacteriia</taxon>
        <taxon>Flavobacteriales</taxon>
        <taxon>Flavobacteriaceae</taxon>
        <taxon>Flavobacterium</taxon>
    </lineage>
</organism>
<dbReference type="EMBL" id="SRLH01000001">
    <property type="protein sequence ID" value="TGD59777.1"/>
    <property type="molecule type" value="Genomic_DNA"/>
</dbReference>
<comment type="subcellular location">
    <subcellularLocation>
        <location evidence="1 7">Cell outer membrane</location>
        <topology evidence="1 7">Multi-pass membrane protein</topology>
    </subcellularLocation>
</comment>
<dbReference type="PROSITE" id="PS52016">
    <property type="entry name" value="TONB_DEPENDENT_REC_3"/>
    <property type="match status" value="1"/>
</dbReference>
<feature type="region of interest" description="Disordered" evidence="8">
    <location>
        <begin position="803"/>
        <end position="825"/>
    </location>
</feature>
<evidence type="ECO:0000313" key="12">
    <source>
        <dbReference type="Proteomes" id="UP000297407"/>
    </source>
</evidence>
<dbReference type="InterPro" id="IPR036942">
    <property type="entry name" value="Beta-barrel_TonB_sf"/>
</dbReference>
<dbReference type="Pfam" id="PF13715">
    <property type="entry name" value="CarbopepD_reg_2"/>
    <property type="match status" value="1"/>
</dbReference>
<keyword evidence="4 7" id="KW-0812">Transmembrane</keyword>
<evidence type="ECO:0000256" key="5">
    <source>
        <dbReference type="ARBA" id="ARBA00023136"/>
    </source>
</evidence>
<dbReference type="Gene3D" id="2.40.170.20">
    <property type="entry name" value="TonB-dependent receptor, beta-barrel domain"/>
    <property type="match status" value="1"/>
</dbReference>
<keyword evidence="3 7" id="KW-1134">Transmembrane beta strand</keyword>
<dbReference type="RefSeq" id="WP_135524984.1">
    <property type="nucleotide sequence ID" value="NZ_SRLH01000001.1"/>
</dbReference>
<evidence type="ECO:0000259" key="10">
    <source>
        <dbReference type="Pfam" id="PF14905"/>
    </source>
</evidence>
<dbReference type="SUPFAM" id="SSF56935">
    <property type="entry name" value="Porins"/>
    <property type="match status" value="1"/>
</dbReference>
<dbReference type="Pfam" id="PF07715">
    <property type="entry name" value="Plug"/>
    <property type="match status" value="1"/>
</dbReference>
<reference evidence="11 12" key="1">
    <citation type="submission" date="2019-04" db="EMBL/GenBank/DDBJ databases">
        <title>Flavobacterium sp. strain DS2-A Genome sequencing and assembly.</title>
        <authorList>
            <person name="Kim I."/>
        </authorList>
    </citation>
    <scope>NUCLEOTIDE SEQUENCE [LARGE SCALE GENOMIC DNA]</scope>
    <source>
        <strain evidence="11 12">DS2-A</strain>
    </source>
</reference>
<dbReference type="InterPro" id="IPR041700">
    <property type="entry name" value="OMP_b-brl_3"/>
</dbReference>
<dbReference type="Gene3D" id="2.170.130.10">
    <property type="entry name" value="TonB-dependent receptor, plug domain"/>
    <property type="match status" value="1"/>
</dbReference>
<dbReference type="OrthoDB" id="8764943at2"/>
<sequence>MISIKKFTILTLLLGFMSVFGQQKPEVKKISITGKIIEKSSSLPLEYATVTLSASATNKVVSGGITNSKGEFKIDINPGTYNIKYEYISFKTIEIKGKNLSEDTNVGTISLADEAQQLDAVEIRVEKTSVDIKLDKKVYSVGKDIMVRGGTVSDVLDNIPSVTVDAEGSVALRGNENVRILIDGKPSNAGNINDALRLIPAEAIDKVEVVTNPSARYDAEGGGGILNIILKKGKNQGINGTFVASAGDPRNTGLSANLNFKQENSNFFTTIGYNNRNNPGNNKIDQENFNPDGSLRSVLNERRKNERFGEGLNVNFGVELLLDKSTSWTNSLNFRNNNGGNKENVLYYNYDNNRQYINTRQRYNDLVSESENVEFSSNFVKNFKKDGHKLTIDASFSLNRDDDFSKIEGTIIDDGSFVSSETAKNINKQNRNLFQTDYVLPIGKNSQFEAGFRGNYVSLLADYQVQEKKTPDDYFTNIDEFTNKLEYKENVNAFYSQFGSKINKFSYLLGLRFEDSKIDVNQLTTNIYKTKKYNNLFPSVFLTYEFSQNSSISLNYSKRISRPRDRFINPFASYTSNVNLYQGNPDLNPALSDAFDLGYLRKWEKLTLNTSLYFNHTTDSFETVKKERGDEIDGIPVIISTPFNLGKNDRLGFEFTLNYNFKKWWKLNGNFNFFNSKNSGSYTYTKTNNEVVTQNFDRNASSWFTRITSKVTLPYKIEWQTNGTYNGPQKTGQGTNKGVAAANLAFSKDILKDMGTISLNVNDVFNSRKRIQEIQLPTVNTYSESQWRTRLITVSFTYRFNKKKTEKDTKQKQQNDNNGDPEFMG</sequence>
<dbReference type="InterPro" id="IPR012910">
    <property type="entry name" value="Plug_dom"/>
</dbReference>
<dbReference type="InterPro" id="IPR039426">
    <property type="entry name" value="TonB-dep_rcpt-like"/>
</dbReference>
<dbReference type="PANTHER" id="PTHR40980">
    <property type="entry name" value="PLUG DOMAIN-CONTAINING PROTEIN"/>
    <property type="match status" value="1"/>
</dbReference>
<evidence type="ECO:0000256" key="2">
    <source>
        <dbReference type="ARBA" id="ARBA00022448"/>
    </source>
</evidence>
<evidence type="ECO:0000256" key="7">
    <source>
        <dbReference type="PROSITE-ProRule" id="PRU01360"/>
    </source>
</evidence>
<dbReference type="Pfam" id="PF14905">
    <property type="entry name" value="OMP_b-brl_3"/>
    <property type="match status" value="1"/>
</dbReference>
<dbReference type="Gene3D" id="2.60.40.1120">
    <property type="entry name" value="Carboxypeptidase-like, regulatory domain"/>
    <property type="match status" value="1"/>
</dbReference>
<evidence type="ECO:0000256" key="6">
    <source>
        <dbReference type="ARBA" id="ARBA00023237"/>
    </source>
</evidence>
<dbReference type="AlphaFoldDB" id="A0A4Z0LD26"/>
<evidence type="ECO:0000256" key="8">
    <source>
        <dbReference type="SAM" id="MobiDB-lite"/>
    </source>
</evidence>
<feature type="domain" description="TonB-dependent receptor plug" evidence="9">
    <location>
        <begin position="149"/>
        <end position="225"/>
    </location>
</feature>
<evidence type="ECO:0000256" key="4">
    <source>
        <dbReference type="ARBA" id="ARBA00022692"/>
    </source>
</evidence>
<feature type="domain" description="Outer membrane protein beta-barrel" evidence="10">
    <location>
        <begin position="381"/>
        <end position="798"/>
    </location>
</feature>
<feature type="compositionally biased region" description="Basic and acidic residues" evidence="8">
    <location>
        <begin position="803"/>
        <end position="813"/>
    </location>
</feature>
<evidence type="ECO:0000256" key="1">
    <source>
        <dbReference type="ARBA" id="ARBA00004571"/>
    </source>
</evidence>
<keyword evidence="5 7" id="KW-0472">Membrane</keyword>
<dbReference type="Proteomes" id="UP000297407">
    <property type="component" value="Unassembled WGS sequence"/>
</dbReference>
<keyword evidence="11" id="KW-0675">Receptor</keyword>